<protein>
    <submittedName>
        <fullName evidence="4">Putative amidohydrolase</fullName>
    </submittedName>
</protein>
<dbReference type="RefSeq" id="WP_183216554.1">
    <property type="nucleotide sequence ID" value="NZ_CAJFZW010000081.1"/>
</dbReference>
<dbReference type="EMBL" id="JACHOQ010000003">
    <property type="protein sequence ID" value="MBB5740130.1"/>
    <property type="molecule type" value="Genomic_DNA"/>
</dbReference>
<dbReference type="AlphaFoldDB" id="A0A7W9C6R1"/>
<evidence type="ECO:0000259" key="3">
    <source>
        <dbReference type="PROSITE" id="PS50263"/>
    </source>
</evidence>
<evidence type="ECO:0000256" key="1">
    <source>
        <dbReference type="ARBA" id="ARBA00010613"/>
    </source>
</evidence>
<dbReference type="PANTHER" id="PTHR23088:SF27">
    <property type="entry name" value="DEAMINATED GLUTATHIONE AMIDASE"/>
    <property type="match status" value="1"/>
</dbReference>
<dbReference type="InterPro" id="IPR001110">
    <property type="entry name" value="UPF0012_CS"/>
</dbReference>
<comment type="caution">
    <text evidence="4">The sequence shown here is derived from an EMBL/GenBank/DDBJ whole genome shotgun (WGS) entry which is preliminary data.</text>
</comment>
<dbReference type="PROSITE" id="PS50263">
    <property type="entry name" value="CN_HYDROLASE"/>
    <property type="match status" value="1"/>
</dbReference>
<gene>
    <name evidence="4" type="ORF">GGQ93_001844</name>
</gene>
<reference evidence="4 5" key="1">
    <citation type="submission" date="2020-08" db="EMBL/GenBank/DDBJ databases">
        <title>Genomic Encyclopedia of Type Strains, Phase IV (KMG-IV): sequencing the most valuable type-strain genomes for metagenomic binning, comparative biology and taxonomic classification.</title>
        <authorList>
            <person name="Goeker M."/>
        </authorList>
    </citation>
    <scope>NUCLEOTIDE SEQUENCE [LARGE SCALE GENOMIC DNA]</scope>
    <source>
        <strain evidence="4 5">DSM 4731</strain>
    </source>
</reference>
<accession>A0A7W9C6R1</accession>
<dbReference type="GO" id="GO:0016811">
    <property type="term" value="F:hydrolase activity, acting on carbon-nitrogen (but not peptide) bonds, in linear amides"/>
    <property type="evidence" value="ECO:0007669"/>
    <property type="project" value="InterPro"/>
</dbReference>
<dbReference type="Proteomes" id="UP000527324">
    <property type="component" value="Unassembled WGS sequence"/>
</dbReference>
<comment type="similarity">
    <text evidence="1">Belongs to the carbon-nitrogen hydrolase superfamily. NIT1/NIT2 family.</text>
</comment>
<dbReference type="CDD" id="cd07572">
    <property type="entry name" value="nit"/>
    <property type="match status" value="1"/>
</dbReference>
<dbReference type="Pfam" id="PF00795">
    <property type="entry name" value="CN_hydrolase"/>
    <property type="match status" value="1"/>
</dbReference>
<sequence>MSGGLDIALIQTRTPATAEAALAHVEPLIREAAAGGAKFVLTPEGTNVLEQRRDRRDAAIKDEEADVAVLGLRRLAAELGIWLLIGSALVRSGQTGDGRAANRSLLVDPAGAITARYDKLHVFDVELPNGEKYCESATVRPGDGAAVADTPWGRLGLTICYDIRFPHLHRQLAKAGASMIAVPAAFTVPTGEAHWEVLLRARAIETGAFVLAPAQGGLHEDGRRTWGRSTVVGPWGEILAKADHDDPCVLTAKLDMEAAAKARTAVPALTHDRDFLPAR</sequence>
<name>A0A7W9C6R1_9CAUL</name>
<dbReference type="PROSITE" id="PS01227">
    <property type="entry name" value="UPF0012"/>
    <property type="match status" value="1"/>
</dbReference>
<evidence type="ECO:0000313" key="4">
    <source>
        <dbReference type="EMBL" id="MBB5740130.1"/>
    </source>
</evidence>
<dbReference type="InterPro" id="IPR045254">
    <property type="entry name" value="Nit1/2_C-N_Hydrolase"/>
</dbReference>
<proteinExistence type="inferred from homology"/>
<feature type="domain" description="CN hydrolase" evidence="3">
    <location>
        <begin position="5"/>
        <end position="256"/>
    </location>
</feature>
<organism evidence="4 5">
    <name type="scientific">Brevundimonas aurantiaca</name>
    <dbReference type="NCBI Taxonomy" id="74316"/>
    <lineage>
        <taxon>Bacteria</taxon>
        <taxon>Pseudomonadati</taxon>
        <taxon>Pseudomonadota</taxon>
        <taxon>Alphaproteobacteria</taxon>
        <taxon>Caulobacterales</taxon>
        <taxon>Caulobacteraceae</taxon>
        <taxon>Brevundimonas</taxon>
    </lineage>
</organism>
<dbReference type="Gene3D" id="3.60.110.10">
    <property type="entry name" value="Carbon-nitrogen hydrolase"/>
    <property type="match status" value="1"/>
</dbReference>
<keyword evidence="5" id="KW-1185">Reference proteome</keyword>
<dbReference type="InterPro" id="IPR003010">
    <property type="entry name" value="C-N_Hydrolase"/>
</dbReference>
<dbReference type="PANTHER" id="PTHR23088">
    <property type="entry name" value="NITRILASE-RELATED"/>
    <property type="match status" value="1"/>
</dbReference>
<evidence type="ECO:0000313" key="5">
    <source>
        <dbReference type="Proteomes" id="UP000527324"/>
    </source>
</evidence>
<dbReference type="InterPro" id="IPR036526">
    <property type="entry name" value="C-N_Hydrolase_sf"/>
</dbReference>
<keyword evidence="2 4" id="KW-0378">Hydrolase</keyword>
<evidence type="ECO:0000256" key="2">
    <source>
        <dbReference type="ARBA" id="ARBA00022801"/>
    </source>
</evidence>
<dbReference type="SUPFAM" id="SSF56317">
    <property type="entry name" value="Carbon-nitrogen hydrolase"/>
    <property type="match status" value="1"/>
</dbReference>